<dbReference type="AlphaFoldDB" id="A0A815JWZ8"/>
<accession>A0A815JWZ8</accession>
<evidence type="ECO:0000313" key="4">
    <source>
        <dbReference type="Proteomes" id="UP000663870"/>
    </source>
</evidence>
<evidence type="ECO:0000313" key="3">
    <source>
        <dbReference type="Proteomes" id="UP000663854"/>
    </source>
</evidence>
<dbReference type="EMBL" id="CAJNOH010004959">
    <property type="protein sequence ID" value="CAF1385051.1"/>
    <property type="molecule type" value="Genomic_DNA"/>
</dbReference>
<proteinExistence type="predicted"/>
<dbReference type="Proteomes" id="UP000663870">
    <property type="component" value="Unassembled WGS sequence"/>
</dbReference>
<name>A0A815JWZ8_9BILA</name>
<dbReference type="Proteomes" id="UP000663854">
    <property type="component" value="Unassembled WGS sequence"/>
</dbReference>
<dbReference type="EMBL" id="CAJNOL010006429">
    <property type="protein sequence ID" value="CAF1617855.1"/>
    <property type="molecule type" value="Genomic_DNA"/>
</dbReference>
<sequence>MNHSLSDINEITSLENLIDTKFIKYSGIGDPKAWLLQTMNQFKQHGLRRIEQFQSIPFLLIDEAYLWYVRHIDLITNFESSSKLFLQQYSSTSPPAQNNIPIEVDVSSISISSSLSTSHLQRTIADEIIKKPTYFRGSNYNIFQSIYKMMHIDGGHKHLRRLNHGHCLLKLL</sequence>
<comment type="caution">
    <text evidence="1">The sequence shown here is derived from an EMBL/GenBank/DDBJ whole genome shotgun (WGS) entry which is preliminary data.</text>
</comment>
<keyword evidence="4" id="KW-1185">Reference proteome</keyword>
<gene>
    <name evidence="2" type="ORF">JXQ802_LOCUS50208</name>
    <name evidence="1" type="ORF">PYM288_LOCUS34052</name>
</gene>
<protein>
    <submittedName>
        <fullName evidence="1">Uncharacterized protein</fullName>
    </submittedName>
</protein>
<evidence type="ECO:0000313" key="1">
    <source>
        <dbReference type="EMBL" id="CAF1385051.1"/>
    </source>
</evidence>
<reference evidence="1" key="1">
    <citation type="submission" date="2021-02" db="EMBL/GenBank/DDBJ databases">
        <authorList>
            <person name="Nowell W R."/>
        </authorList>
    </citation>
    <scope>NUCLEOTIDE SEQUENCE</scope>
</reference>
<organism evidence="1 3">
    <name type="scientific">Rotaria sordida</name>
    <dbReference type="NCBI Taxonomy" id="392033"/>
    <lineage>
        <taxon>Eukaryota</taxon>
        <taxon>Metazoa</taxon>
        <taxon>Spiralia</taxon>
        <taxon>Gnathifera</taxon>
        <taxon>Rotifera</taxon>
        <taxon>Eurotatoria</taxon>
        <taxon>Bdelloidea</taxon>
        <taxon>Philodinida</taxon>
        <taxon>Philodinidae</taxon>
        <taxon>Rotaria</taxon>
    </lineage>
</organism>
<evidence type="ECO:0000313" key="2">
    <source>
        <dbReference type="EMBL" id="CAF1617855.1"/>
    </source>
</evidence>